<evidence type="ECO:0000313" key="5">
    <source>
        <dbReference type="Proteomes" id="UP000799437"/>
    </source>
</evidence>
<evidence type="ECO:0000259" key="3">
    <source>
        <dbReference type="PROSITE" id="PS51684"/>
    </source>
</evidence>
<dbReference type="InterPro" id="IPR029063">
    <property type="entry name" value="SAM-dependent_MTases_sf"/>
</dbReference>
<dbReference type="GO" id="GO:0102522">
    <property type="term" value="F:tRNA 4-demethylwyosine alpha-amino-alpha-carboxypropyltransferase activity"/>
    <property type="evidence" value="ECO:0007669"/>
    <property type="project" value="UniProtKB-EC"/>
</dbReference>
<evidence type="ECO:0000313" key="4">
    <source>
        <dbReference type="EMBL" id="KAF2755326.1"/>
    </source>
</evidence>
<feature type="domain" description="SAM-dependent methyltransferase TRM5/TYW2-type" evidence="3">
    <location>
        <begin position="185"/>
        <end position="488"/>
    </location>
</feature>
<dbReference type="Proteomes" id="UP000799437">
    <property type="component" value="Unassembled WGS sequence"/>
</dbReference>
<dbReference type="EMBL" id="ML996577">
    <property type="protein sequence ID" value="KAF2755326.1"/>
    <property type="molecule type" value="Genomic_DNA"/>
</dbReference>
<dbReference type="PANTHER" id="PTHR23245">
    <property type="entry name" value="TRNA METHYLTRANSFERASE"/>
    <property type="match status" value="1"/>
</dbReference>
<dbReference type="EC" id="2.5.1.114" evidence="1"/>
<dbReference type="PANTHER" id="PTHR23245:SF25">
    <property type="entry name" value="TRNA WYBUTOSINE-SYNTHESIZING PROTEIN 2 HOMOLOG"/>
    <property type="match status" value="1"/>
</dbReference>
<name>A0A6A6VZP8_9PEZI</name>
<dbReference type="GeneID" id="54489428"/>
<sequence length="509" mass="56531">MSERVIVIVPRLCVKTVKSYLESQNLLDKSSRIQSCGADDDDFIERSFEIPTLIDCPTRSEQGRGVAMHDRTQGVLNTLCLRPEDKSRIKIKWAPVVEAIDEHQHAAPISLKNNNPILTAQIKWMNSLQPDLLAQMKLDSSISIDSPTPYCIYKPLLLLSADPLKRPSWQTAYTVLSPTQLSQLWALMALETNTTHVAINAPIPVQTSTSVETNILRSPTAFTPLHGSFGPAAPIPSPTLSDFASAFWVSTKQNGIHQIWAPLHTMFSRGNIKEKARLLKLPSVVSCSESGAEWTAVDLYCGIGYFSFSYSQAGATVVLGWEINGWSLEGMRRGVEANKWRGEVVREDEHTSKLVRAFAIQPKAKLKPLLVAFHESNALAMSRIKDLRACIPPIRHVNLGLLPSSAASCETAVNALDIELSGWLHVHENIATKKTEYDDRIKQIVNEIGAIVRSTASPDRVVRLEHVEHVKTYAPGVMHCVLDVCVEVADKNMSRLGEWRHVDSKVTER</sequence>
<evidence type="ECO:0000256" key="1">
    <source>
        <dbReference type="ARBA" id="ARBA00012265"/>
    </source>
</evidence>
<dbReference type="AlphaFoldDB" id="A0A6A6VZP8"/>
<dbReference type="GO" id="GO:0005737">
    <property type="term" value="C:cytoplasm"/>
    <property type="evidence" value="ECO:0007669"/>
    <property type="project" value="TreeGrafter"/>
</dbReference>
<dbReference type="GO" id="GO:0008175">
    <property type="term" value="F:tRNA methyltransferase activity"/>
    <property type="evidence" value="ECO:0007669"/>
    <property type="project" value="TreeGrafter"/>
</dbReference>
<keyword evidence="5" id="KW-1185">Reference proteome</keyword>
<dbReference type="SUPFAM" id="SSF53335">
    <property type="entry name" value="S-adenosyl-L-methionine-dependent methyltransferases"/>
    <property type="match status" value="1"/>
</dbReference>
<reference evidence="4" key="1">
    <citation type="journal article" date="2020" name="Stud. Mycol.">
        <title>101 Dothideomycetes genomes: a test case for predicting lifestyles and emergence of pathogens.</title>
        <authorList>
            <person name="Haridas S."/>
            <person name="Albert R."/>
            <person name="Binder M."/>
            <person name="Bloem J."/>
            <person name="Labutti K."/>
            <person name="Salamov A."/>
            <person name="Andreopoulos B."/>
            <person name="Baker S."/>
            <person name="Barry K."/>
            <person name="Bills G."/>
            <person name="Bluhm B."/>
            <person name="Cannon C."/>
            <person name="Castanera R."/>
            <person name="Culley D."/>
            <person name="Daum C."/>
            <person name="Ezra D."/>
            <person name="Gonzalez J."/>
            <person name="Henrissat B."/>
            <person name="Kuo A."/>
            <person name="Liang C."/>
            <person name="Lipzen A."/>
            <person name="Lutzoni F."/>
            <person name="Magnuson J."/>
            <person name="Mondo S."/>
            <person name="Nolan M."/>
            <person name="Ohm R."/>
            <person name="Pangilinan J."/>
            <person name="Park H.-J."/>
            <person name="Ramirez L."/>
            <person name="Alfaro M."/>
            <person name="Sun H."/>
            <person name="Tritt A."/>
            <person name="Yoshinaga Y."/>
            <person name="Zwiers L.-H."/>
            <person name="Turgeon B."/>
            <person name="Goodwin S."/>
            <person name="Spatafora J."/>
            <person name="Crous P."/>
            <person name="Grigoriev I."/>
        </authorList>
    </citation>
    <scope>NUCLEOTIDE SEQUENCE</scope>
    <source>
        <strain evidence="4">CBS 121739</strain>
    </source>
</reference>
<organism evidence="4 5">
    <name type="scientific">Pseudovirgaria hyperparasitica</name>
    <dbReference type="NCBI Taxonomy" id="470096"/>
    <lineage>
        <taxon>Eukaryota</taxon>
        <taxon>Fungi</taxon>
        <taxon>Dikarya</taxon>
        <taxon>Ascomycota</taxon>
        <taxon>Pezizomycotina</taxon>
        <taxon>Dothideomycetes</taxon>
        <taxon>Dothideomycetes incertae sedis</taxon>
        <taxon>Acrospermales</taxon>
        <taxon>Acrospermaceae</taxon>
        <taxon>Pseudovirgaria</taxon>
    </lineage>
</organism>
<dbReference type="GO" id="GO:0031591">
    <property type="term" value="P:wybutosine biosynthetic process"/>
    <property type="evidence" value="ECO:0007669"/>
    <property type="project" value="TreeGrafter"/>
</dbReference>
<dbReference type="InterPro" id="IPR030382">
    <property type="entry name" value="MeTrfase_TRM5/TYW2"/>
</dbReference>
<evidence type="ECO:0000256" key="2">
    <source>
        <dbReference type="ARBA" id="ARBA00049400"/>
    </source>
</evidence>
<dbReference type="GO" id="GO:0030488">
    <property type="term" value="P:tRNA methylation"/>
    <property type="evidence" value="ECO:0007669"/>
    <property type="project" value="TreeGrafter"/>
</dbReference>
<dbReference type="Gene3D" id="3.40.50.150">
    <property type="entry name" value="Vaccinia Virus protein VP39"/>
    <property type="match status" value="1"/>
</dbReference>
<protein>
    <recommendedName>
        <fullName evidence="1">tRNA(Phe) (4-demethylwyosine(37)-C(7)) aminocarboxypropyltransferase</fullName>
        <ecNumber evidence="1">2.5.1.114</ecNumber>
    </recommendedName>
</protein>
<dbReference type="OrthoDB" id="2387925at2759"/>
<dbReference type="PROSITE" id="PS51684">
    <property type="entry name" value="SAM_MT_TRM5_TYW2"/>
    <property type="match status" value="1"/>
</dbReference>
<proteinExistence type="predicted"/>
<accession>A0A6A6VZP8</accession>
<comment type="catalytic activity">
    <reaction evidence="2">
        <text>4-demethylwyosine(37) in tRNA(Phe) + S-adenosyl-L-methionine = 4-demethyl-7-[(3S)-3-amino-3-carboxypropyl]wyosine(37) in tRNA(Phe) + S-methyl-5'-thioadenosine + H(+)</text>
        <dbReference type="Rhea" id="RHEA:36355"/>
        <dbReference type="Rhea" id="RHEA-COMP:10164"/>
        <dbReference type="Rhea" id="RHEA-COMP:10378"/>
        <dbReference type="ChEBI" id="CHEBI:15378"/>
        <dbReference type="ChEBI" id="CHEBI:17509"/>
        <dbReference type="ChEBI" id="CHEBI:59789"/>
        <dbReference type="ChEBI" id="CHEBI:64315"/>
        <dbReference type="ChEBI" id="CHEBI:73550"/>
        <dbReference type="EC" id="2.5.1.114"/>
    </reaction>
</comment>
<dbReference type="RefSeq" id="XP_033597777.1">
    <property type="nucleotide sequence ID" value="XM_033748374.1"/>
</dbReference>
<gene>
    <name evidence="4" type="ORF">EJ05DRAFT_512854</name>
</gene>